<dbReference type="PANTHER" id="PTHR21028">
    <property type="entry name" value="SI:CH211-156B7.4"/>
    <property type="match status" value="1"/>
</dbReference>
<evidence type="ECO:0000259" key="1">
    <source>
        <dbReference type="PROSITE" id="PS51707"/>
    </source>
</evidence>
<dbReference type="InterPro" id="IPR008173">
    <property type="entry name" value="Adenylyl_cyclase_CyaB"/>
</dbReference>
<comment type="caution">
    <text evidence="2">The sequence shown here is derived from an EMBL/GenBank/DDBJ whole genome shotgun (WGS) entry which is preliminary data.</text>
</comment>
<reference evidence="2 3" key="1">
    <citation type="journal article" date="2016" name="Nat. Commun.">
        <title>Thousands of microbial genomes shed light on interconnected biogeochemical processes in an aquifer system.</title>
        <authorList>
            <person name="Anantharaman K."/>
            <person name="Brown C.T."/>
            <person name="Hug L.A."/>
            <person name="Sharon I."/>
            <person name="Castelle C.J."/>
            <person name="Probst A.J."/>
            <person name="Thomas B.C."/>
            <person name="Singh A."/>
            <person name="Wilkins M.J."/>
            <person name="Karaoz U."/>
            <person name="Brodie E.L."/>
            <person name="Williams K.H."/>
            <person name="Hubbard S.S."/>
            <person name="Banfield J.F."/>
        </authorList>
    </citation>
    <scope>NUCLEOTIDE SEQUENCE [LARGE SCALE GENOMIC DNA]</scope>
</reference>
<accession>A0A1G2JQ36</accession>
<dbReference type="NCBIfam" id="TIGR00318">
    <property type="entry name" value="cyaB"/>
    <property type="match status" value="1"/>
</dbReference>
<evidence type="ECO:0000313" key="2">
    <source>
        <dbReference type="EMBL" id="OGZ89245.1"/>
    </source>
</evidence>
<dbReference type="AlphaFoldDB" id="A0A1G2JQ36"/>
<dbReference type="SMART" id="SM01118">
    <property type="entry name" value="CYTH"/>
    <property type="match status" value="1"/>
</dbReference>
<proteinExistence type="predicted"/>
<dbReference type="PANTHER" id="PTHR21028:SF2">
    <property type="entry name" value="CYTH DOMAIN-CONTAINING PROTEIN"/>
    <property type="match status" value="1"/>
</dbReference>
<dbReference type="Proteomes" id="UP000178935">
    <property type="component" value="Unassembled WGS sequence"/>
</dbReference>
<feature type="domain" description="CYTH" evidence="1">
    <location>
        <begin position="1"/>
        <end position="178"/>
    </location>
</feature>
<dbReference type="SUPFAM" id="SSF55154">
    <property type="entry name" value="CYTH-like phosphatases"/>
    <property type="match status" value="1"/>
</dbReference>
<dbReference type="Pfam" id="PF01928">
    <property type="entry name" value="CYTH"/>
    <property type="match status" value="1"/>
</dbReference>
<evidence type="ECO:0000313" key="3">
    <source>
        <dbReference type="Proteomes" id="UP000178935"/>
    </source>
</evidence>
<name>A0A1G2JQ36_9BACT</name>
<sequence>MREIEVKLKVNNLNFLEKELSKAGCEFSEPIFQHDAIYSSRNINDEFDKSKEGDVIIRIRKQNGKAELNLKKQKSFEMDNLEYETEIENPDSVHQMLLILGWKPVIEVKKIRKKVKFKEYEICLDRVEKLGDFVEIEKMTEDSADPKEVRKELFDVMKQFGFSEKDEETRGYDTQIYQLENKK</sequence>
<gene>
    <name evidence="2" type="ORF">A2561_02445</name>
</gene>
<dbReference type="EMBL" id="MHPU01000009">
    <property type="protein sequence ID" value="OGZ89245.1"/>
    <property type="molecule type" value="Genomic_DNA"/>
</dbReference>
<dbReference type="PROSITE" id="PS51707">
    <property type="entry name" value="CYTH"/>
    <property type="match status" value="1"/>
</dbReference>
<dbReference type="InterPro" id="IPR033469">
    <property type="entry name" value="CYTH-like_dom_sf"/>
</dbReference>
<dbReference type="CDD" id="cd07890">
    <property type="entry name" value="CYTH-like_AC_IV-like"/>
    <property type="match status" value="1"/>
</dbReference>
<dbReference type="InterPro" id="IPR023577">
    <property type="entry name" value="CYTH_domain"/>
</dbReference>
<organism evidence="2 3">
    <name type="scientific">Candidatus Staskawiczbacteria bacterium RIFOXYD1_FULL_32_13</name>
    <dbReference type="NCBI Taxonomy" id="1802234"/>
    <lineage>
        <taxon>Bacteria</taxon>
        <taxon>Candidatus Staskawicziibacteriota</taxon>
    </lineage>
</organism>
<dbReference type="Gene3D" id="2.40.320.10">
    <property type="entry name" value="Hypothetical Protein Pfu-838710-001"/>
    <property type="match status" value="1"/>
</dbReference>
<protein>
    <recommendedName>
        <fullName evidence="1">CYTH domain-containing protein</fullName>
    </recommendedName>
</protein>